<feature type="compositionally biased region" description="Basic and acidic residues" evidence="1">
    <location>
        <begin position="91"/>
        <end position="137"/>
    </location>
</feature>
<dbReference type="InterPro" id="IPR003615">
    <property type="entry name" value="HNH_nuc"/>
</dbReference>
<evidence type="ECO:0008006" key="4">
    <source>
        <dbReference type="Google" id="ProtNLM"/>
    </source>
</evidence>
<organism evidence="2 3">
    <name type="scientific">Prauserella alba</name>
    <dbReference type="NCBI Taxonomy" id="176898"/>
    <lineage>
        <taxon>Bacteria</taxon>
        <taxon>Bacillati</taxon>
        <taxon>Actinomycetota</taxon>
        <taxon>Actinomycetes</taxon>
        <taxon>Pseudonocardiales</taxon>
        <taxon>Pseudonocardiaceae</taxon>
        <taxon>Prauserella</taxon>
    </lineage>
</organism>
<accession>A0ABN1VAT8</accession>
<sequence length="137" mass="15613">MLCDPGTGEPVDLGRTRRRPSATIRDLVRARDRECIMPWCHRPARHCDHDHEHPWATGGGTTSVANGGPRCRPHHRLKDQPGWNTHYDPGYNDHHTYSGDRKPGDHGERKPVHRGDRGDRKPGRAEPERQNDDSPPF</sequence>
<dbReference type="Proteomes" id="UP001500467">
    <property type="component" value="Unassembled WGS sequence"/>
</dbReference>
<keyword evidence="3" id="KW-1185">Reference proteome</keyword>
<evidence type="ECO:0000313" key="2">
    <source>
        <dbReference type="EMBL" id="GAA1202860.1"/>
    </source>
</evidence>
<protein>
    <recommendedName>
        <fullName evidence="4">HNH nuclease domain-containing protein</fullName>
    </recommendedName>
</protein>
<proteinExistence type="predicted"/>
<dbReference type="EMBL" id="BAAALM010000007">
    <property type="protein sequence ID" value="GAA1202860.1"/>
    <property type="molecule type" value="Genomic_DNA"/>
</dbReference>
<evidence type="ECO:0000313" key="3">
    <source>
        <dbReference type="Proteomes" id="UP001500467"/>
    </source>
</evidence>
<comment type="caution">
    <text evidence="2">The sequence shown here is derived from an EMBL/GenBank/DDBJ whole genome shotgun (WGS) entry which is preliminary data.</text>
</comment>
<reference evidence="2 3" key="1">
    <citation type="journal article" date="2019" name="Int. J. Syst. Evol. Microbiol.">
        <title>The Global Catalogue of Microorganisms (GCM) 10K type strain sequencing project: providing services to taxonomists for standard genome sequencing and annotation.</title>
        <authorList>
            <consortium name="The Broad Institute Genomics Platform"/>
            <consortium name="The Broad Institute Genome Sequencing Center for Infectious Disease"/>
            <person name="Wu L."/>
            <person name="Ma J."/>
        </authorList>
    </citation>
    <scope>NUCLEOTIDE SEQUENCE [LARGE SCALE GENOMIC DNA]</scope>
    <source>
        <strain evidence="2 3">JCM 13022</strain>
    </source>
</reference>
<evidence type="ECO:0000256" key="1">
    <source>
        <dbReference type="SAM" id="MobiDB-lite"/>
    </source>
</evidence>
<gene>
    <name evidence="2" type="ORF">GCM10009675_20250</name>
</gene>
<dbReference type="CDD" id="cd00085">
    <property type="entry name" value="HNHc"/>
    <property type="match status" value="1"/>
</dbReference>
<feature type="region of interest" description="Disordered" evidence="1">
    <location>
        <begin position="47"/>
        <end position="137"/>
    </location>
</feature>
<name>A0ABN1VAT8_9PSEU</name>